<name>A0A8H6SP60_9AGAR</name>
<evidence type="ECO:0000313" key="3">
    <source>
        <dbReference type="Proteomes" id="UP000636479"/>
    </source>
</evidence>
<organism evidence="2 3">
    <name type="scientific">Mycena indigotica</name>
    <dbReference type="NCBI Taxonomy" id="2126181"/>
    <lineage>
        <taxon>Eukaryota</taxon>
        <taxon>Fungi</taxon>
        <taxon>Dikarya</taxon>
        <taxon>Basidiomycota</taxon>
        <taxon>Agaricomycotina</taxon>
        <taxon>Agaricomycetes</taxon>
        <taxon>Agaricomycetidae</taxon>
        <taxon>Agaricales</taxon>
        <taxon>Marasmiineae</taxon>
        <taxon>Mycenaceae</taxon>
        <taxon>Mycena</taxon>
    </lineage>
</organism>
<dbReference type="AlphaFoldDB" id="A0A8H6SP60"/>
<feature type="compositionally biased region" description="Basic and acidic residues" evidence="1">
    <location>
        <begin position="57"/>
        <end position="78"/>
    </location>
</feature>
<dbReference type="GeneID" id="59345007"/>
<evidence type="ECO:0000313" key="2">
    <source>
        <dbReference type="EMBL" id="KAF7303440.1"/>
    </source>
</evidence>
<dbReference type="GO" id="GO:0003676">
    <property type="term" value="F:nucleic acid binding"/>
    <property type="evidence" value="ECO:0007669"/>
    <property type="project" value="InterPro"/>
</dbReference>
<feature type="region of interest" description="Disordered" evidence="1">
    <location>
        <begin position="49"/>
        <end position="80"/>
    </location>
</feature>
<reference evidence="2" key="1">
    <citation type="submission" date="2020-05" db="EMBL/GenBank/DDBJ databases">
        <title>Mycena genomes resolve the evolution of fungal bioluminescence.</title>
        <authorList>
            <person name="Tsai I.J."/>
        </authorList>
    </citation>
    <scope>NUCLEOTIDE SEQUENCE</scope>
    <source>
        <strain evidence="2">171206Taipei</strain>
    </source>
</reference>
<sequence length="846" mass="96796">MPAVSKAKKKKAEVIVQNRLNSLARSAAGTVKRVFAEISYSPQKLASVFSPRKRRKRQEDKENEVRGHTERRASRMDTKSTCPVTDPFLVSQFRVDGDYATPTEAPAFTERLWRLPKSTDELNNDVDFNDTASIDTFAFLSSSPTLIPSPTDYSSPRPFPTSPTLPTTPDFAEFIWDFELDEPILDDLFTLEHEDELLAINPCLLFHDEGYPRPPPPESFIERMSRHSTRPGKLREAPLIAEAKLAAGDIHIAARGNHRGSPTNLIFGRAGVGYRDPGFSPFTRNRMWGIQAMLNFYVNPGSTTYGNWGESASMAAIMLNRGRHCARVLARLTRQYIVNREILNLNPYGRWTTSMLADEDLANKLRLHIQSLGTEITAEKVRAYLLDPEVRQRHEIDRDISLRTAQRYLTALGYRWTYSKKGQYVDGHERADVVQYRNQVYLPRLFELNRRVHPFDSETGEPIETALAPGRRVIIWYHDESIFYAHDRRRKTWYHKDAAAVPYRKGEGVSYMVADYFSAEFGWLRHPLTGARAREAIRPGKNRDGYFSAVKVVQQAEKALAIVQDAWPDYDHIFIYDNATTHRKRAEGALSARAMPKFTSGSKNSKHPDANLLVEVNRRVNGQLVYDPQGRLVKDKIRMTGAYYGPDKTPQDLYYADDHPDETIHGKFKGMRQLLIERGLSQYADLRTECPKFKCEDTTDSAQCCCRRILFNQPDFAAVKSILEDTCSEAGVEVLFLPKFHCELNPIEMVWGYAKRIYRTKPESSKEEDLEKNTLDSLEEVPILCMRRYVNRSYRFAQGYGHLGLSGAELAWASKRYHGHRTFPNFIFQDLVRAGLRDAVPDTFCT</sequence>
<dbReference type="InterPro" id="IPR036397">
    <property type="entry name" value="RNaseH_sf"/>
</dbReference>
<comment type="caution">
    <text evidence="2">The sequence shown here is derived from an EMBL/GenBank/DDBJ whole genome shotgun (WGS) entry which is preliminary data.</text>
</comment>
<dbReference type="Proteomes" id="UP000636479">
    <property type="component" value="Unassembled WGS sequence"/>
</dbReference>
<dbReference type="PANTHER" id="PTHR35871:SF1">
    <property type="entry name" value="CXC1-LIKE CYSTEINE CLUSTER ASSOCIATED WITH KDZ TRANSPOSASES DOMAIN-CONTAINING PROTEIN"/>
    <property type="match status" value="1"/>
</dbReference>
<keyword evidence="3" id="KW-1185">Reference proteome</keyword>
<accession>A0A8H6SP60</accession>
<dbReference type="PANTHER" id="PTHR35871">
    <property type="entry name" value="EXPRESSED PROTEIN"/>
    <property type="match status" value="1"/>
</dbReference>
<gene>
    <name evidence="2" type="ORF">MIND_00572800</name>
</gene>
<dbReference type="EMBL" id="JACAZF010000005">
    <property type="protein sequence ID" value="KAF7303440.1"/>
    <property type="molecule type" value="Genomic_DNA"/>
</dbReference>
<proteinExistence type="predicted"/>
<evidence type="ECO:0000256" key="1">
    <source>
        <dbReference type="SAM" id="MobiDB-lite"/>
    </source>
</evidence>
<dbReference type="OrthoDB" id="10044727at2759"/>
<dbReference type="RefSeq" id="XP_037220412.1">
    <property type="nucleotide sequence ID" value="XM_037362491.1"/>
</dbReference>
<protein>
    <submittedName>
        <fullName evidence="2">Uncharacterized protein</fullName>
    </submittedName>
</protein>
<dbReference type="Gene3D" id="3.30.420.10">
    <property type="entry name" value="Ribonuclease H-like superfamily/Ribonuclease H"/>
    <property type="match status" value="1"/>
</dbReference>